<feature type="domain" description="FAD/NAD(P)-binding" evidence="6">
    <location>
        <begin position="6"/>
        <end position="320"/>
    </location>
</feature>
<comment type="cofactor">
    <cofactor evidence="1">
        <name>FAD</name>
        <dbReference type="ChEBI" id="CHEBI:57692"/>
    </cofactor>
</comment>
<keyword evidence="3" id="KW-0285">Flavoprotein</keyword>
<keyword evidence="4" id="KW-0274">FAD</keyword>
<organism evidence="7 8">
    <name type="scientific">Thiohalocapsa halophila</name>
    <dbReference type="NCBI Taxonomy" id="69359"/>
    <lineage>
        <taxon>Bacteria</taxon>
        <taxon>Pseudomonadati</taxon>
        <taxon>Pseudomonadota</taxon>
        <taxon>Gammaproteobacteria</taxon>
        <taxon>Chromatiales</taxon>
        <taxon>Chromatiaceae</taxon>
        <taxon>Thiohalocapsa</taxon>
    </lineage>
</organism>
<evidence type="ECO:0000256" key="3">
    <source>
        <dbReference type="ARBA" id="ARBA00022630"/>
    </source>
</evidence>
<evidence type="ECO:0000313" key="7">
    <source>
        <dbReference type="EMBL" id="MBK1632055.1"/>
    </source>
</evidence>
<dbReference type="EMBL" id="NRRV01000038">
    <property type="protein sequence ID" value="MBK1632055.1"/>
    <property type="molecule type" value="Genomic_DNA"/>
</dbReference>
<name>A0ABS1CJG0_9GAMM</name>
<dbReference type="NCBIfam" id="NF004939">
    <property type="entry name" value="PRK06292.1-1"/>
    <property type="match status" value="1"/>
</dbReference>
<dbReference type="PANTHER" id="PTHR43014">
    <property type="entry name" value="MERCURIC REDUCTASE"/>
    <property type="match status" value="1"/>
</dbReference>
<proteinExistence type="inferred from homology"/>
<dbReference type="Pfam" id="PF07992">
    <property type="entry name" value="Pyr_redox_2"/>
    <property type="match status" value="1"/>
</dbReference>
<dbReference type="Gene3D" id="3.50.50.60">
    <property type="entry name" value="FAD/NAD(P)-binding domain"/>
    <property type="match status" value="2"/>
</dbReference>
<sequence length="481" mass="52815">MKKHVDVAVIGAGHAGLNAIKEILKVTDDWVLINGGPLGTTCARVGCMPSKVAIHLADSYKMTDKLKRYGVSGGEELALDRPAALEHVRDLRDTFVDLVLANTTDEMDGEHLIEEYAELLDPHRLRVGEREITADAIIVATGARSVVPETWRAEFADGILTVDEIFEQEELPASVAVIGLGPIGLEIGQALHRLGVAVTGVDHGERVSRIQDPAVNRAALDIFQREFPLWLAHEPQIERCDGGFRVRSGEREVVVEKLFLALGRRPNLARLRLDRLRVPMGDHGVPICDPETLRVGRTSVYLAGDAAGGIANLQRAAAQGRIAGWNSVHRRKRSWRAHTPMAIVFSEPNIACVGMEWSRFDERSMVVAEQRFGPVGRALIMGQNRGLLRVYAERKSGRIRGASMVGPRCEHLAHLLAWAIEQNMTVKQALAMPFYHPVIEEALQDTLQELNGELTKPKMRGGFATRWIGAGRASIGSAAQV</sequence>
<dbReference type="PIRSF" id="PIRSF000350">
    <property type="entry name" value="Mercury_reductase_MerA"/>
    <property type="match status" value="1"/>
</dbReference>
<evidence type="ECO:0000256" key="4">
    <source>
        <dbReference type="ARBA" id="ARBA00022827"/>
    </source>
</evidence>
<evidence type="ECO:0000259" key="6">
    <source>
        <dbReference type="Pfam" id="PF07992"/>
    </source>
</evidence>
<dbReference type="InterPro" id="IPR001100">
    <property type="entry name" value="Pyr_nuc-diS_OxRdtase"/>
</dbReference>
<dbReference type="InterPro" id="IPR004099">
    <property type="entry name" value="Pyr_nucl-diS_OxRdtase_dimer"/>
</dbReference>
<evidence type="ECO:0000256" key="2">
    <source>
        <dbReference type="ARBA" id="ARBA00007532"/>
    </source>
</evidence>
<dbReference type="InterPro" id="IPR036188">
    <property type="entry name" value="FAD/NAD-bd_sf"/>
</dbReference>
<dbReference type="Pfam" id="PF02852">
    <property type="entry name" value="Pyr_redox_dim"/>
    <property type="match status" value="1"/>
</dbReference>
<dbReference type="SUPFAM" id="SSF51905">
    <property type="entry name" value="FAD/NAD(P)-binding domain"/>
    <property type="match status" value="1"/>
</dbReference>
<dbReference type="PRINTS" id="PR00368">
    <property type="entry name" value="FADPNR"/>
</dbReference>
<dbReference type="PRINTS" id="PR00411">
    <property type="entry name" value="PNDRDTASEI"/>
</dbReference>
<dbReference type="Gene3D" id="3.30.390.30">
    <property type="match status" value="1"/>
</dbReference>
<evidence type="ECO:0000313" key="8">
    <source>
        <dbReference type="Proteomes" id="UP000748752"/>
    </source>
</evidence>
<dbReference type="SUPFAM" id="SSF55424">
    <property type="entry name" value="FAD/NAD-linked reductases, dimerisation (C-terminal) domain"/>
    <property type="match status" value="1"/>
</dbReference>
<comment type="similarity">
    <text evidence="2">Belongs to the class-I pyridine nucleotide-disulfide oxidoreductase family.</text>
</comment>
<dbReference type="PANTHER" id="PTHR43014:SF4">
    <property type="entry name" value="PYRIDINE NUCLEOTIDE-DISULFIDE OXIDOREDUCTASE RCLA-RELATED"/>
    <property type="match status" value="1"/>
</dbReference>
<dbReference type="InterPro" id="IPR023753">
    <property type="entry name" value="FAD/NAD-binding_dom"/>
</dbReference>
<accession>A0ABS1CJG0</accession>
<dbReference type="Proteomes" id="UP000748752">
    <property type="component" value="Unassembled WGS sequence"/>
</dbReference>
<dbReference type="RefSeq" id="WP_200239242.1">
    <property type="nucleotide sequence ID" value="NZ_NRRV01000038.1"/>
</dbReference>
<gene>
    <name evidence="7" type="ORF">CKO31_15170</name>
</gene>
<reference evidence="7 8" key="1">
    <citation type="journal article" date="2020" name="Microorganisms">
        <title>Osmotic Adaptation and Compatible Solute Biosynthesis of Phototrophic Bacteria as Revealed from Genome Analyses.</title>
        <authorList>
            <person name="Imhoff J.F."/>
            <person name="Rahn T."/>
            <person name="Kunzel S."/>
            <person name="Keller A."/>
            <person name="Neulinger S.C."/>
        </authorList>
    </citation>
    <scope>NUCLEOTIDE SEQUENCE [LARGE SCALE GENOMIC DNA]</scope>
    <source>
        <strain evidence="7 8">DSM 6210</strain>
    </source>
</reference>
<comment type="caution">
    <text evidence="7">The sequence shown here is derived from an EMBL/GenBank/DDBJ whole genome shotgun (WGS) entry which is preliminary data.</text>
</comment>
<feature type="domain" description="Pyridine nucleotide-disulphide oxidoreductase dimerisation" evidence="5">
    <location>
        <begin position="342"/>
        <end position="445"/>
    </location>
</feature>
<dbReference type="InterPro" id="IPR016156">
    <property type="entry name" value="FAD/NAD-linked_Rdtase_dimer_sf"/>
</dbReference>
<protein>
    <submittedName>
        <fullName evidence="7">Dihydrolipoyl dehydrogenase</fullName>
    </submittedName>
</protein>
<evidence type="ECO:0000259" key="5">
    <source>
        <dbReference type="Pfam" id="PF02852"/>
    </source>
</evidence>
<evidence type="ECO:0000256" key="1">
    <source>
        <dbReference type="ARBA" id="ARBA00001974"/>
    </source>
</evidence>
<keyword evidence="8" id="KW-1185">Reference proteome</keyword>